<sequence>MLVLSRAVGEIIAIGDHITLKVLEVNSTQVKLGVQARSGIKVYRAEVYQRAPATTAPVPNP</sequence>
<evidence type="ECO:0000313" key="1">
    <source>
        <dbReference type="EMBL" id="MFO2477658.1"/>
    </source>
</evidence>
<dbReference type="Proteomes" id="UP001637618">
    <property type="component" value="Unassembled WGS sequence"/>
</dbReference>
<evidence type="ECO:0000313" key="2">
    <source>
        <dbReference type="Proteomes" id="UP001637618"/>
    </source>
</evidence>
<name>A0ACC7PBI7_9PSED</name>
<gene>
    <name evidence="1" type="ORF">OOJ96_09605</name>
</gene>
<dbReference type="EMBL" id="JAPEQY010000006">
    <property type="protein sequence ID" value="MFO2477658.1"/>
    <property type="molecule type" value="Genomic_DNA"/>
</dbReference>
<keyword evidence="2" id="KW-1185">Reference proteome</keyword>
<proteinExistence type="predicted"/>
<reference evidence="1" key="1">
    <citation type="submission" date="2022-11" db="EMBL/GenBank/DDBJ databases">
        <title>Draft genome sequences of strains of Pseudomonas imrae sp. nov.</title>
        <authorList>
            <person name="Salva Serra F."/>
            <person name="Nimje P."/>
            <person name="Moore E.R.B."/>
            <person name="Marathe N.P."/>
        </authorList>
    </citation>
    <scope>NUCLEOTIDE SEQUENCE</scope>
    <source>
        <strain evidence="1">15FMM2</strain>
    </source>
</reference>
<accession>A0ACC7PBI7</accession>
<protein>
    <submittedName>
        <fullName evidence="1">Carbon storage regulator</fullName>
    </submittedName>
</protein>
<organism evidence="1 2">
    <name type="scientific">Pseudomonas imrae</name>
    <dbReference type="NCBI Taxonomy" id="2992837"/>
    <lineage>
        <taxon>Bacteria</taxon>
        <taxon>Pseudomonadati</taxon>
        <taxon>Pseudomonadota</taxon>
        <taxon>Gammaproteobacteria</taxon>
        <taxon>Pseudomonadales</taxon>
        <taxon>Pseudomonadaceae</taxon>
        <taxon>Pseudomonas</taxon>
    </lineage>
</organism>
<comment type="caution">
    <text evidence="1">The sequence shown here is derived from an EMBL/GenBank/DDBJ whole genome shotgun (WGS) entry which is preliminary data.</text>
</comment>